<dbReference type="Gene3D" id="3.40.50.2300">
    <property type="match status" value="2"/>
</dbReference>
<dbReference type="PANTHER" id="PTHR30146">
    <property type="entry name" value="LACI-RELATED TRANSCRIPTIONAL REPRESSOR"/>
    <property type="match status" value="1"/>
</dbReference>
<proteinExistence type="predicted"/>
<dbReference type="Pfam" id="PF00356">
    <property type="entry name" value="LacI"/>
    <property type="match status" value="1"/>
</dbReference>
<evidence type="ECO:0000256" key="1">
    <source>
        <dbReference type="ARBA" id="ARBA00023015"/>
    </source>
</evidence>
<dbReference type="SUPFAM" id="SSF53822">
    <property type="entry name" value="Periplasmic binding protein-like I"/>
    <property type="match status" value="1"/>
</dbReference>
<dbReference type="Gene3D" id="1.10.260.40">
    <property type="entry name" value="lambda repressor-like DNA-binding domains"/>
    <property type="match status" value="1"/>
</dbReference>
<dbReference type="InterPro" id="IPR028082">
    <property type="entry name" value="Peripla_BP_I"/>
</dbReference>
<keyword evidence="6" id="KW-1185">Reference proteome</keyword>
<dbReference type="Pfam" id="PF13407">
    <property type="entry name" value="Peripla_BP_4"/>
    <property type="match status" value="1"/>
</dbReference>
<dbReference type="SUPFAM" id="SSF47413">
    <property type="entry name" value="lambda repressor-like DNA-binding domains"/>
    <property type="match status" value="1"/>
</dbReference>
<evidence type="ECO:0000313" key="5">
    <source>
        <dbReference type="EMBL" id="MBX5088231.1"/>
    </source>
</evidence>
<dbReference type="InterPro" id="IPR000843">
    <property type="entry name" value="HTH_LacI"/>
</dbReference>
<evidence type="ECO:0000313" key="6">
    <source>
        <dbReference type="Proteomes" id="UP000770629"/>
    </source>
</evidence>
<feature type="domain" description="HTH lacI-type" evidence="4">
    <location>
        <begin position="7"/>
        <end position="61"/>
    </location>
</feature>
<dbReference type="EMBL" id="JABDYF010000001">
    <property type="protein sequence ID" value="MBX5088231.1"/>
    <property type="molecule type" value="Genomic_DNA"/>
</dbReference>
<dbReference type="PROSITE" id="PS50932">
    <property type="entry name" value="HTH_LACI_2"/>
    <property type="match status" value="1"/>
</dbReference>
<keyword evidence="3" id="KW-0804">Transcription</keyword>
<dbReference type="CDD" id="cd01392">
    <property type="entry name" value="HTH_LacI"/>
    <property type="match status" value="1"/>
</dbReference>
<dbReference type="InterPro" id="IPR010982">
    <property type="entry name" value="Lambda_DNA-bd_dom_sf"/>
</dbReference>
<dbReference type="Proteomes" id="UP000770629">
    <property type="component" value="Unassembled WGS sequence"/>
</dbReference>
<comment type="caution">
    <text evidence="5">The sequence shown here is derived from an EMBL/GenBank/DDBJ whole genome shotgun (WGS) entry which is preliminary data.</text>
</comment>
<accession>A0ABS7ID32</accession>
<name>A0ABS7ID32_9HYPH</name>
<dbReference type="PANTHER" id="PTHR30146:SF152">
    <property type="entry name" value="TRANSCRIPTIONAL REGULATORY PROTEIN"/>
    <property type="match status" value="1"/>
</dbReference>
<evidence type="ECO:0000256" key="2">
    <source>
        <dbReference type="ARBA" id="ARBA00023125"/>
    </source>
</evidence>
<evidence type="ECO:0000259" key="4">
    <source>
        <dbReference type="PROSITE" id="PS50932"/>
    </source>
</evidence>
<keyword evidence="2 5" id="KW-0238">DNA-binding</keyword>
<dbReference type="CDD" id="cd06307">
    <property type="entry name" value="PBP1_sugar_binding"/>
    <property type="match status" value="1"/>
</dbReference>
<dbReference type="InterPro" id="IPR025997">
    <property type="entry name" value="SBP_2_dom"/>
</dbReference>
<dbReference type="GO" id="GO:0003677">
    <property type="term" value="F:DNA binding"/>
    <property type="evidence" value="ECO:0007669"/>
    <property type="project" value="UniProtKB-KW"/>
</dbReference>
<organism evidence="5 6">
    <name type="scientific">Rhizobium lentis</name>
    <dbReference type="NCBI Taxonomy" id="1138194"/>
    <lineage>
        <taxon>Bacteria</taxon>
        <taxon>Pseudomonadati</taxon>
        <taxon>Pseudomonadota</taxon>
        <taxon>Alphaproteobacteria</taxon>
        <taxon>Hyphomicrobiales</taxon>
        <taxon>Rhizobiaceae</taxon>
        <taxon>Rhizobium/Agrobacterium group</taxon>
        <taxon>Rhizobium</taxon>
    </lineage>
</organism>
<reference evidence="5 6" key="1">
    <citation type="submission" date="2020-04" db="EMBL/GenBank/DDBJ databases">
        <title>Global-level population genomics: horizontal gene transfer, symbiosis and evolution in Rhizobia.</title>
        <authorList>
            <person name="Gai Y."/>
        </authorList>
    </citation>
    <scope>NUCLEOTIDE SEQUENCE [LARGE SCALE GENOMIC DNA]</scope>
    <source>
        <strain evidence="5 6">BLR33</strain>
    </source>
</reference>
<keyword evidence="1" id="KW-0805">Transcription regulation</keyword>
<evidence type="ECO:0000256" key="3">
    <source>
        <dbReference type="ARBA" id="ARBA00023163"/>
    </source>
</evidence>
<gene>
    <name evidence="5" type="ORF">HJB60_03445</name>
</gene>
<dbReference type="SMART" id="SM00354">
    <property type="entry name" value="HTH_LACI"/>
    <property type="match status" value="1"/>
</dbReference>
<protein>
    <submittedName>
        <fullName evidence="5">LacI family DNA-binding transcriptional regulator</fullName>
    </submittedName>
</protein>
<sequence length="354" mass="37927">MESKSRPTAADIAKLAGVGVATVDRVLNGRAPVRQETIDRVKGAAEQLGYHALPLIKRRATARIANVRLGFVLQKGADPFYQNVAAALRREFSSRVDVSGKVEIVFVDDISASSLGKNIVGLGTKTDAVACVAIEHPLVVEAVDELKLRRKSVFTLLSEISASGVTGYIGLDSRKVGRTGAFIISKMARAQGRIATLVGSHRYRGQELSEIGFRSYFREMGEEARLLETIVNLDDPEVAREVTTSLLDRHADLAAIYDAGGGRDGIIQAIRAHSSGQRPIVVCNDLTGATRSALIDGIITCVLCLPVEAFARAAIDEMIASITGVRAVAPNRTLPFDVIFAENLPAKSESSFEG</sequence>